<dbReference type="PANTHER" id="PTHR28218">
    <property type="entry name" value="VPS4-ASSOCIATED PROTEIN 1"/>
    <property type="match status" value="1"/>
</dbReference>
<dbReference type="PANTHER" id="PTHR28218:SF1">
    <property type="entry name" value="VPS4-ASSOCIATED PROTEIN 1"/>
    <property type="match status" value="1"/>
</dbReference>
<dbReference type="InterPro" id="IPR013640">
    <property type="entry name" value="Vfa1"/>
</dbReference>
<feature type="compositionally biased region" description="Basic and acidic residues" evidence="1">
    <location>
        <begin position="134"/>
        <end position="146"/>
    </location>
</feature>
<dbReference type="GO" id="GO:0007034">
    <property type="term" value="P:vacuolar transport"/>
    <property type="evidence" value="ECO:0007669"/>
    <property type="project" value="TreeGrafter"/>
</dbReference>
<evidence type="ECO:0000256" key="1">
    <source>
        <dbReference type="SAM" id="MobiDB-lite"/>
    </source>
</evidence>
<reference evidence="2 3" key="1">
    <citation type="submission" date="2020-07" db="EMBL/GenBank/DDBJ databases">
        <title>Comparative genomics of pyrophilous fungi reveals a link between fire events and developmental genes.</title>
        <authorList>
            <consortium name="DOE Joint Genome Institute"/>
            <person name="Steindorff A.S."/>
            <person name="Carver A."/>
            <person name="Calhoun S."/>
            <person name="Stillman K."/>
            <person name="Liu H."/>
            <person name="Lipzen A."/>
            <person name="Pangilinan J."/>
            <person name="Labutti K."/>
            <person name="Bruns T.D."/>
            <person name="Grigoriev I.V."/>
        </authorList>
    </citation>
    <scope>NUCLEOTIDE SEQUENCE [LARGE SCALE GENOMIC DNA]</scope>
    <source>
        <strain evidence="2 3">CBS 144469</strain>
    </source>
</reference>
<dbReference type="Pfam" id="PF08432">
    <property type="entry name" value="Vfa1"/>
    <property type="match status" value="1"/>
</dbReference>
<dbReference type="EMBL" id="JACGCI010000007">
    <property type="protein sequence ID" value="KAF6762795.1"/>
    <property type="molecule type" value="Genomic_DNA"/>
</dbReference>
<organism evidence="2 3">
    <name type="scientific">Ephemerocybe angulata</name>
    <dbReference type="NCBI Taxonomy" id="980116"/>
    <lineage>
        <taxon>Eukaryota</taxon>
        <taxon>Fungi</taxon>
        <taxon>Dikarya</taxon>
        <taxon>Basidiomycota</taxon>
        <taxon>Agaricomycotina</taxon>
        <taxon>Agaricomycetes</taxon>
        <taxon>Agaricomycetidae</taxon>
        <taxon>Agaricales</taxon>
        <taxon>Agaricineae</taxon>
        <taxon>Psathyrellaceae</taxon>
        <taxon>Ephemerocybe</taxon>
    </lineage>
</organism>
<gene>
    <name evidence="2" type="ORF">DFP72DRAFT_876946</name>
</gene>
<feature type="compositionally biased region" description="Basic and acidic residues" evidence="1">
    <location>
        <begin position="75"/>
        <end position="114"/>
    </location>
</feature>
<evidence type="ECO:0000313" key="2">
    <source>
        <dbReference type="EMBL" id="KAF6762795.1"/>
    </source>
</evidence>
<keyword evidence="3" id="KW-1185">Reference proteome</keyword>
<dbReference type="AlphaFoldDB" id="A0A8H6IC34"/>
<sequence>MSFTNVYYKRTAATAKACYVCYRPTTTVLATVNTVDFIYACPGHLTDHNFATRIVDESGPVKRSVSPEEIAKIKQEWEEKEKKKQEKEKEEEKAKEDDKKDKKKDEAGSKEGSKSPKPPGALSPASGPSTPAAPKHERYSLHRDFYAMRQLEHKKRRQVAQAKELAPRLPGAPTASVASSKEDKY</sequence>
<protein>
    <submittedName>
        <fullName evidence="2">VPS4-associated protein 1</fullName>
    </submittedName>
</protein>
<feature type="compositionally biased region" description="Low complexity" evidence="1">
    <location>
        <begin position="122"/>
        <end position="133"/>
    </location>
</feature>
<dbReference type="Proteomes" id="UP000521943">
    <property type="component" value="Unassembled WGS sequence"/>
</dbReference>
<name>A0A8H6IC34_9AGAR</name>
<proteinExistence type="predicted"/>
<accession>A0A8H6IC34</accession>
<comment type="caution">
    <text evidence="2">The sequence shown here is derived from an EMBL/GenBank/DDBJ whole genome shotgun (WGS) entry which is preliminary data.</text>
</comment>
<evidence type="ECO:0000313" key="3">
    <source>
        <dbReference type="Proteomes" id="UP000521943"/>
    </source>
</evidence>
<dbReference type="OrthoDB" id="2158714at2759"/>
<dbReference type="GO" id="GO:0005768">
    <property type="term" value="C:endosome"/>
    <property type="evidence" value="ECO:0007669"/>
    <property type="project" value="TreeGrafter"/>
</dbReference>
<feature type="region of interest" description="Disordered" evidence="1">
    <location>
        <begin position="75"/>
        <end position="185"/>
    </location>
</feature>